<dbReference type="EMBL" id="JABBJJ010000239">
    <property type="protein sequence ID" value="NMO20356.1"/>
    <property type="molecule type" value="Genomic_DNA"/>
</dbReference>
<sequence>MAGILGRGIGAVGLTAALMMGLLVGCAAHADDSRKQERRIGEAAADRELYVGQLVLFDAKQIALGEMALQRSQNPQVRRFARQLVADHRKHLNDLRTWADTQSLEIAAIDLAGPAGEEGEGVGGSGSAGIQEGYEERMEGADQRLDEAIGDAQEDLNEVREKEGKEFDKAFISRVVEDQEKGLDFVGDGMDTYRADAAFGLLLNRTSNVIDRQVGRGKSLERALD</sequence>
<dbReference type="InterPro" id="IPR012347">
    <property type="entry name" value="Ferritin-like"/>
</dbReference>
<feature type="domain" description="DUF4142" evidence="1">
    <location>
        <begin position="50"/>
        <end position="107"/>
    </location>
</feature>
<organism evidence="2 3">
    <name type="scientific">Pyxidicoccus fallax</name>
    <dbReference type="NCBI Taxonomy" id="394095"/>
    <lineage>
        <taxon>Bacteria</taxon>
        <taxon>Pseudomonadati</taxon>
        <taxon>Myxococcota</taxon>
        <taxon>Myxococcia</taxon>
        <taxon>Myxococcales</taxon>
        <taxon>Cystobacterineae</taxon>
        <taxon>Myxococcaceae</taxon>
        <taxon>Pyxidicoccus</taxon>
    </lineage>
</organism>
<accession>A0A848LRG7</accession>
<dbReference type="PROSITE" id="PS51257">
    <property type="entry name" value="PROKAR_LIPOPROTEIN"/>
    <property type="match status" value="1"/>
</dbReference>
<proteinExistence type="predicted"/>
<dbReference type="AlphaFoldDB" id="A0A848LRG7"/>
<keyword evidence="3" id="KW-1185">Reference proteome</keyword>
<dbReference type="Proteomes" id="UP000518300">
    <property type="component" value="Unassembled WGS sequence"/>
</dbReference>
<dbReference type="InterPro" id="IPR025419">
    <property type="entry name" value="DUF4142"/>
</dbReference>
<dbReference type="Pfam" id="PF13628">
    <property type="entry name" value="DUF4142"/>
    <property type="match status" value="1"/>
</dbReference>
<evidence type="ECO:0000259" key="1">
    <source>
        <dbReference type="Pfam" id="PF13628"/>
    </source>
</evidence>
<evidence type="ECO:0000313" key="2">
    <source>
        <dbReference type="EMBL" id="NMO20356.1"/>
    </source>
</evidence>
<comment type="caution">
    <text evidence="2">The sequence shown here is derived from an EMBL/GenBank/DDBJ whole genome shotgun (WGS) entry which is preliminary data.</text>
</comment>
<evidence type="ECO:0000313" key="3">
    <source>
        <dbReference type="Proteomes" id="UP000518300"/>
    </source>
</evidence>
<dbReference type="PANTHER" id="PTHR38593:SF1">
    <property type="entry name" value="BLR2558 PROTEIN"/>
    <property type="match status" value="1"/>
</dbReference>
<dbReference type="RefSeq" id="WP_169349574.1">
    <property type="nucleotide sequence ID" value="NZ_JABBJJ010000239.1"/>
</dbReference>
<reference evidence="2 3" key="1">
    <citation type="submission" date="2020-04" db="EMBL/GenBank/DDBJ databases">
        <title>Draft genome of Pyxidicoccus fallax type strain.</title>
        <authorList>
            <person name="Whitworth D.E."/>
        </authorList>
    </citation>
    <scope>NUCLEOTIDE SEQUENCE [LARGE SCALE GENOMIC DNA]</scope>
    <source>
        <strain evidence="2 3">DSM 14698</strain>
    </source>
</reference>
<dbReference type="PANTHER" id="PTHR38593">
    <property type="entry name" value="BLR2558 PROTEIN"/>
    <property type="match status" value="1"/>
</dbReference>
<protein>
    <submittedName>
        <fullName evidence="2">DUF4142 domain-containing protein</fullName>
    </submittedName>
</protein>
<dbReference type="Gene3D" id="1.20.1260.10">
    <property type="match status" value="1"/>
</dbReference>
<gene>
    <name evidence="2" type="ORF">HG543_36680</name>
</gene>
<name>A0A848LRG7_9BACT</name>